<evidence type="ECO:0000256" key="8">
    <source>
        <dbReference type="SAM" id="Coils"/>
    </source>
</evidence>
<keyword evidence="6" id="KW-0472">Membrane</keyword>
<dbReference type="Pfam" id="PF02321">
    <property type="entry name" value="OEP"/>
    <property type="match status" value="2"/>
</dbReference>
<dbReference type="GO" id="GO:0015562">
    <property type="term" value="F:efflux transmembrane transporter activity"/>
    <property type="evidence" value="ECO:0007669"/>
    <property type="project" value="InterPro"/>
</dbReference>
<proteinExistence type="inferred from homology"/>
<evidence type="ECO:0000256" key="2">
    <source>
        <dbReference type="ARBA" id="ARBA00007613"/>
    </source>
</evidence>
<name>A0A5R9J668_9PROT</name>
<sequence>MMVRTGIGAGLAALLCNGTALAQKYDGTGAPTFIPHTLQEAFAAAYLTNPQLQAERAALRAVDENVPTALAGWRPTITGTAELTYDKGVTSYGSTAGLGGGTVDNPGYIGGVTISQPLYSGGRTTSQTHQAVNRVMAERANLIATEQQVFLNVVSAYVGVIQNQQNLQIQTNNERVLEEQLRATDDRFRVGEITRTDVAQAQAALATARATRQQAEGTLQTANATYVQVVGMPPAPNLIPPQPLALPVRNEQQVMSEAVSNNPNVINALFTQAQQKDAFDVAMSQLLPKVAAEAAYNHELNQGIKGYTVDVKSALLNFTVPIYQGGAEYAAVRQARQTEQEARRQVDVQRRTALQSGVSNWENLIAYRASIESNRTAVQANIVALDGVERQAIVGTSTTLEVLQQQQTLLSAQLALVQSLSSMVTSSYSVASAIGRLTARDLKLNVPIYDETAYYKAVADRLWGLNDYAVGQPGR</sequence>
<dbReference type="GO" id="GO:1990281">
    <property type="term" value="C:efflux pump complex"/>
    <property type="evidence" value="ECO:0007669"/>
    <property type="project" value="TreeGrafter"/>
</dbReference>
<dbReference type="PANTHER" id="PTHR30026:SF22">
    <property type="entry name" value="OUTER MEMBRANE EFFLUX PROTEIN"/>
    <property type="match status" value="1"/>
</dbReference>
<comment type="subcellular location">
    <subcellularLocation>
        <location evidence="1">Cell outer membrane</location>
    </subcellularLocation>
</comment>
<evidence type="ECO:0000256" key="6">
    <source>
        <dbReference type="ARBA" id="ARBA00023136"/>
    </source>
</evidence>
<dbReference type="GO" id="GO:0009279">
    <property type="term" value="C:cell outer membrane"/>
    <property type="evidence" value="ECO:0007669"/>
    <property type="project" value="UniProtKB-SubCell"/>
</dbReference>
<comment type="similarity">
    <text evidence="2">Belongs to the outer membrane factor (OMF) (TC 1.B.17) family.</text>
</comment>
<keyword evidence="4" id="KW-1134">Transmembrane beta strand</keyword>
<dbReference type="PANTHER" id="PTHR30026">
    <property type="entry name" value="OUTER MEMBRANE PROTEIN TOLC"/>
    <property type="match status" value="1"/>
</dbReference>
<feature type="chain" id="PRO_5024447955" evidence="9">
    <location>
        <begin position="23"/>
        <end position="475"/>
    </location>
</feature>
<keyword evidence="11" id="KW-1185">Reference proteome</keyword>
<keyword evidence="9" id="KW-0732">Signal</keyword>
<reference evidence="10 11" key="1">
    <citation type="submission" date="2019-05" db="EMBL/GenBank/DDBJ databases">
        <authorList>
            <person name="Pankratov T."/>
            <person name="Grouzdev D."/>
        </authorList>
    </citation>
    <scope>NUCLEOTIDE SEQUENCE [LARGE SCALE GENOMIC DNA]</scope>
    <source>
        <strain evidence="10 11">KEBCLARHB70R</strain>
    </source>
</reference>
<keyword evidence="8" id="KW-0175">Coiled coil</keyword>
<evidence type="ECO:0000313" key="11">
    <source>
        <dbReference type="Proteomes" id="UP000305654"/>
    </source>
</evidence>
<dbReference type="EMBL" id="VCDI01000003">
    <property type="protein sequence ID" value="TLU72459.1"/>
    <property type="molecule type" value="Genomic_DNA"/>
</dbReference>
<evidence type="ECO:0000256" key="4">
    <source>
        <dbReference type="ARBA" id="ARBA00022452"/>
    </source>
</evidence>
<keyword evidence="3" id="KW-0813">Transport</keyword>
<feature type="coiled-coil region" evidence="8">
    <location>
        <begin position="198"/>
        <end position="225"/>
    </location>
</feature>
<protein>
    <submittedName>
        <fullName evidence="10">TolC family outer membrane protein</fullName>
    </submittedName>
</protein>
<dbReference type="InterPro" id="IPR051906">
    <property type="entry name" value="TolC-like"/>
</dbReference>
<evidence type="ECO:0000313" key="10">
    <source>
        <dbReference type="EMBL" id="TLU72459.1"/>
    </source>
</evidence>
<dbReference type="SUPFAM" id="SSF56954">
    <property type="entry name" value="Outer membrane efflux proteins (OEP)"/>
    <property type="match status" value="1"/>
</dbReference>
<keyword evidence="5" id="KW-0812">Transmembrane</keyword>
<evidence type="ECO:0000256" key="9">
    <source>
        <dbReference type="SAM" id="SignalP"/>
    </source>
</evidence>
<dbReference type="InterPro" id="IPR003423">
    <property type="entry name" value="OMP_efflux"/>
</dbReference>
<dbReference type="NCBIfam" id="TIGR01844">
    <property type="entry name" value="type_I_sec_TolC"/>
    <property type="match status" value="1"/>
</dbReference>
<dbReference type="InterPro" id="IPR010130">
    <property type="entry name" value="T1SS_OMP_TolC"/>
</dbReference>
<feature type="signal peptide" evidence="9">
    <location>
        <begin position="1"/>
        <end position="22"/>
    </location>
</feature>
<evidence type="ECO:0000256" key="7">
    <source>
        <dbReference type="ARBA" id="ARBA00023237"/>
    </source>
</evidence>
<evidence type="ECO:0000256" key="1">
    <source>
        <dbReference type="ARBA" id="ARBA00004442"/>
    </source>
</evidence>
<dbReference type="Gene3D" id="1.20.1600.10">
    <property type="entry name" value="Outer membrane efflux proteins (OEP)"/>
    <property type="match status" value="1"/>
</dbReference>
<dbReference type="OrthoDB" id="9789368at2"/>
<organism evidence="10 11">
    <name type="scientific">Lichenicoccus roseus</name>
    <dbReference type="NCBI Taxonomy" id="2683649"/>
    <lineage>
        <taxon>Bacteria</taxon>
        <taxon>Pseudomonadati</taxon>
        <taxon>Pseudomonadota</taxon>
        <taxon>Alphaproteobacteria</taxon>
        <taxon>Acetobacterales</taxon>
        <taxon>Acetobacteraceae</taxon>
        <taxon>Lichenicoccus</taxon>
    </lineage>
</organism>
<evidence type="ECO:0000256" key="5">
    <source>
        <dbReference type="ARBA" id="ARBA00022692"/>
    </source>
</evidence>
<keyword evidence="7" id="KW-0998">Cell outer membrane</keyword>
<dbReference type="AlphaFoldDB" id="A0A5R9J668"/>
<comment type="caution">
    <text evidence="10">The sequence shown here is derived from an EMBL/GenBank/DDBJ whole genome shotgun (WGS) entry which is preliminary data.</text>
</comment>
<dbReference type="Proteomes" id="UP000305654">
    <property type="component" value="Unassembled WGS sequence"/>
</dbReference>
<accession>A0A5R9J668</accession>
<dbReference type="GO" id="GO:0015288">
    <property type="term" value="F:porin activity"/>
    <property type="evidence" value="ECO:0007669"/>
    <property type="project" value="TreeGrafter"/>
</dbReference>
<dbReference type="RefSeq" id="WP_138325921.1">
    <property type="nucleotide sequence ID" value="NZ_VCDI01000003.1"/>
</dbReference>
<gene>
    <name evidence="10" type="ORF">FE263_10340</name>
</gene>
<evidence type="ECO:0000256" key="3">
    <source>
        <dbReference type="ARBA" id="ARBA00022448"/>
    </source>
</evidence>